<dbReference type="SUPFAM" id="SSF51126">
    <property type="entry name" value="Pectin lyase-like"/>
    <property type="match status" value="1"/>
</dbReference>
<dbReference type="InterPro" id="IPR012334">
    <property type="entry name" value="Pectin_lyas_fold"/>
</dbReference>
<accession>A0ABP6V4K1</accession>
<evidence type="ECO:0000313" key="4">
    <source>
        <dbReference type="Proteomes" id="UP001500707"/>
    </source>
</evidence>
<name>A0ABP6V4K1_9ACTN</name>
<comment type="caution">
    <text evidence="3">The sequence shown here is derived from an EMBL/GenBank/DDBJ whole genome shotgun (WGS) entry which is preliminary data.</text>
</comment>
<keyword evidence="4" id="KW-1185">Reference proteome</keyword>
<dbReference type="InterPro" id="IPR056204">
    <property type="entry name" value="K1-lyase_C"/>
</dbReference>
<dbReference type="Gene3D" id="2.160.20.10">
    <property type="entry name" value="Single-stranded right-handed beta-helix, Pectin lyase-like"/>
    <property type="match status" value="1"/>
</dbReference>
<dbReference type="Proteomes" id="UP001500707">
    <property type="component" value="Unassembled WGS sequence"/>
</dbReference>
<sequence>MPRYEFGAGIGDFVVRPSDGLWGVAAGAVVTFYDASSGGTQYTDLLDAGSLPITSVTADEYGALPRFFGPDGVAGMWADAGGSTRAWIEAHNIGTDEAAAGSVRDWLNVRDFGAVGDNVTDDTAAIQAALAAAPMGGIVYLPAGAYRTSAPLTIPPAVTLQGTHTNLMTVPNLTDPPCYIKPLPSFVGNAVISLVDAATGGYSTISAEHRILNVMIDGSGVIAPGLDGIRAAGNIQNVGLRDVTVRRVSGAGVHTEFNAGFHPYSWRCHRVMIDNCGWHGFAMQVMTDLTLIDCQAIGNGANGFEIDNAANSHAIGCRAEWNVGNGYHLTGDWATGTGSGGMLLSGCSTDRNGQNGVLVDAVGNPPLQIENLLTRRDGRNNGAGGGGYAGLKVDGAATPVIVGMITCYPGVDDDGTQTSSPQYGVRVEDSAYVSVASGFLHAATAGWSDGGGNTVLRRGLNIAERTGSTAAPVNAFAGPTDVAGNLNVGGYLAAASGQSGGQWNIWDGTAKALNLGSAGGGVAIKEGANARMGVATLAAGTVTVANTSITANTRVVVIRQGLGGAAGHLSVTKNAGVGFTITSSSGTETSSVLYILFEPA</sequence>
<dbReference type="RefSeq" id="WP_346180201.1">
    <property type="nucleotide sequence ID" value="NZ_BAABCE010000001.1"/>
</dbReference>
<evidence type="ECO:0000313" key="3">
    <source>
        <dbReference type="EMBL" id="GAA3527920.1"/>
    </source>
</evidence>
<evidence type="ECO:0000259" key="2">
    <source>
        <dbReference type="Pfam" id="PF24146"/>
    </source>
</evidence>
<dbReference type="InterPro" id="IPR011050">
    <property type="entry name" value="Pectin_lyase_fold/virulence"/>
</dbReference>
<reference evidence="4" key="1">
    <citation type="journal article" date="2019" name="Int. J. Syst. Evol. Microbiol.">
        <title>The Global Catalogue of Microorganisms (GCM) 10K type strain sequencing project: providing services to taxonomists for standard genome sequencing and annotation.</title>
        <authorList>
            <consortium name="The Broad Institute Genomics Platform"/>
            <consortium name="The Broad Institute Genome Sequencing Center for Infectious Disease"/>
            <person name="Wu L."/>
            <person name="Ma J."/>
        </authorList>
    </citation>
    <scope>NUCLEOTIDE SEQUENCE [LARGE SCALE GENOMIC DNA]</scope>
    <source>
        <strain evidence="4">JCM 17656</strain>
    </source>
</reference>
<dbReference type="InterPro" id="IPR024535">
    <property type="entry name" value="RHGA/B-epi-like_pectate_lyase"/>
</dbReference>
<protein>
    <recommendedName>
        <fullName evidence="5">Pectate lyase superfamily protein domain-containing protein</fullName>
    </recommendedName>
</protein>
<dbReference type="EMBL" id="BAABCE010000001">
    <property type="protein sequence ID" value="GAA3527920.1"/>
    <property type="molecule type" value="Genomic_DNA"/>
</dbReference>
<evidence type="ECO:0000259" key="1">
    <source>
        <dbReference type="Pfam" id="PF12708"/>
    </source>
</evidence>
<dbReference type="Pfam" id="PF12708">
    <property type="entry name" value="Pect-lyase_RHGA_epim"/>
    <property type="match status" value="1"/>
</dbReference>
<evidence type="ECO:0008006" key="5">
    <source>
        <dbReference type="Google" id="ProtNLM"/>
    </source>
</evidence>
<dbReference type="Pfam" id="PF24146">
    <property type="entry name" value="K1-lyase_C"/>
    <property type="match status" value="1"/>
</dbReference>
<organism evidence="3 4">
    <name type="scientific">Streptomyces osmaniensis</name>
    <dbReference type="NCBI Taxonomy" id="593134"/>
    <lineage>
        <taxon>Bacteria</taxon>
        <taxon>Bacillati</taxon>
        <taxon>Actinomycetota</taxon>
        <taxon>Actinomycetes</taxon>
        <taxon>Kitasatosporales</taxon>
        <taxon>Streptomycetaceae</taxon>
        <taxon>Streptomyces</taxon>
    </lineage>
</organism>
<feature type="domain" description="K1 capsule-specific polysaccharide lyase C-terminal" evidence="2">
    <location>
        <begin position="529"/>
        <end position="596"/>
    </location>
</feature>
<feature type="domain" description="Rhamnogalacturonase A/B/Epimerase-like pectate lyase" evidence="1">
    <location>
        <begin position="106"/>
        <end position="283"/>
    </location>
</feature>
<gene>
    <name evidence="3" type="ORF">GCM10022295_07400</name>
</gene>
<proteinExistence type="predicted"/>